<feature type="compositionally biased region" description="Low complexity" evidence="1">
    <location>
        <begin position="144"/>
        <end position="158"/>
    </location>
</feature>
<proteinExistence type="predicted"/>
<name>A0A371DRJ8_9APHY</name>
<evidence type="ECO:0000256" key="1">
    <source>
        <dbReference type="SAM" id="MobiDB-lite"/>
    </source>
</evidence>
<dbReference type="AlphaFoldDB" id="A0A371DRJ8"/>
<organism evidence="2 3">
    <name type="scientific">Lentinus brumalis</name>
    <dbReference type="NCBI Taxonomy" id="2498619"/>
    <lineage>
        <taxon>Eukaryota</taxon>
        <taxon>Fungi</taxon>
        <taxon>Dikarya</taxon>
        <taxon>Basidiomycota</taxon>
        <taxon>Agaricomycotina</taxon>
        <taxon>Agaricomycetes</taxon>
        <taxon>Polyporales</taxon>
        <taxon>Polyporaceae</taxon>
        <taxon>Lentinus</taxon>
    </lineage>
</organism>
<feature type="region of interest" description="Disordered" evidence="1">
    <location>
        <begin position="142"/>
        <end position="165"/>
    </location>
</feature>
<evidence type="ECO:0000313" key="2">
    <source>
        <dbReference type="EMBL" id="RDX55108.1"/>
    </source>
</evidence>
<protein>
    <submittedName>
        <fullName evidence="2">Uncharacterized protein</fullName>
    </submittedName>
</protein>
<dbReference type="Proteomes" id="UP000256964">
    <property type="component" value="Unassembled WGS sequence"/>
</dbReference>
<dbReference type="EMBL" id="KZ857383">
    <property type="protein sequence ID" value="RDX55108.1"/>
    <property type="molecule type" value="Genomic_DNA"/>
</dbReference>
<accession>A0A371DRJ8</accession>
<evidence type="ECO:0000313" key="3">
    <source>
        <dbReference type="Proteomes" id="UP000256964"/>
    </source>
</evidence>
<feature type="region of interest" description="Disordered" evidence="1">
    <location>
        <begin position="1"/>
        <end position="22"/>
    </location>
</feature>
<gene>
    <name evidence="2" type="ORF">OH76DRAFT_868182</name>
</gene>
<reference evidence="2 3" key="1">
    <citation type="journal article" date="2018" name="Biotechnol. Biofuels">
        <title>Integrative visual omics of the white-rot fungus Polyporus brumalis exposes the biotechnological potential of its oxidative enzymes for delignifying raw plant biomass.</title>
        <authorList>
            <person name="Miyauchi S."/>
            <person name="Rancon A."/>
            <person name="Drula E."/>
            <person name="Hage H."/>
            <person name="Chaduli D."/>
            <person name="Favel A."/>
            <person name="Grisel S."/>
            <person name="Henrissat B."/>
            <person name="Herpoel-Gimbert I."/>
            <person name="Ruiz-Duenas F.J."/>
            <person name="Chevret D."/>
            <person name="Hainaut M."/>
            <person name="Lin J."/>
            <person name="Wang M."/>
            <person name="Pangilinan J."/>
            <person name="Lipzen A."/>
            <person name="Lesage-Meessen L."/>
            <person name="Navarro D."/>
            <person name="Riley R."/>
            <person name="Grigoriev I.V."/>
            <person name="Zhou S."/>
            <person name="Raouche S."/>
            <person name="Rosso M.N."/>
        </authorList>
    </citation>
    <scope>NUCLEOTIDE SEQUENCE [LARGE SCALE GENOMIC DNA]</scope>
    <source>
        <strain evidence="2 3">BRFM 1820</strain>
    </source>
</reference>
<keyword evidence="3" id="KW-1185">Reference proteome</keyword>
<sequence length="165" mass="17714">MRQTHQGRNQPVQRAPAGPKTSLAHRCSTLAMVLSSPFPHEAAPIADITTTSTCQCQQGRARTMAYIALPRLPAGPQISSTRNHPSSRRSMGRALIITPPWVEIVPARHPSIRSADARTFANLRASLARPDPCAGWRLRSCGGVASPTASASTVPTSSKSDERRT</sequence>
<feature type="compositionally biased region" description="Polar residues" evidence="1">
    <location>
        <begin position="1"/>
        <end position="12"/>
    </location>
</feature>